<keyword evidence="2" id="KW-0808">Transferase</keyword>
<dbReference type="GO" id="GO:0008168">
    <property type="term" value="F:methyltransferase activity"/>
    <property type="evidence" value="ECO:0007669"/>
    <property type="project" value="UniProtKB-KW"/>
</dbReference>
<dbReference type="EMBL" id="FNPR01000003">
    <property type="protein sequence ID" value="SDY67205.1"/>
    <property type="molecule type" value="Genomic_DNA"/>
</dbReference>
<dbReference type="OrthoDB" id="9807911at2"/>
<proteinExistence type="predicted"/>
<dbReference type="GeneID" id="78125084"/>
<dbReference type="Proteomes" id="UP000199026">
    <property type="component" value="Unassembled WGS sequence"/>
</dbReference>
<dbReference type="Pfam" id="PF13649">
    <property type="entry name" value="Methyltransf_25"/>
    <property type="match status" value="1"/>
</dbReference>
<dbReference type="AlphaFoldDB" id="A0A1H3LTP1"/>
<name>A0A1H3LTP1_9RHOB</name>
<gene>
    <name evidence="2" type="ORF">SAMN05444486_103126</name>
</gene>
<keyword evidence="2" id="KW-0489">Methyltransferase</keyword>
<evidence type="ECO:0000313" key="2">
    <source>
        <dbReference type="EMBL" id="SDY67205.1"/>
    </source>
</evidence>
<evidence type="ECO:0000259" key="1">
    <source>
        <dbReference type="Pfam" id="PF13649"/>
    </source>
</evidence>
<reference evidence="2 3" key="1">
    <citation type="submission" date="2016-10" db="EMBL/GenBank/DDBJ databases">
        <authorList>
            <person name="de Groot N.N."/>
        </authorList>
    </citation>
    <scope>NUCLEOTIDE SEQUENCE [LARGE SCALE GENOMIC DNA]</scope>
    <source>
        <strain evidence="2 3">DSM 24677</strain>
    </source>
</reference>
<organism evidence="2 3">
    <name type="scientific">Lentibacter algarum</name>
    <dbReference type="NCBI Taxonomy" id="576131"/>
    <lineage>
        <taxon>Bacteria</taxon>
        <taxon>Pseudomonadati</taxon>
        <taxon>Pseudomonadota</taxon>
        <taxon>Alphaproteobacteria</taxon>
        <taxon>Rhodobacterales</taxon>
        <taxon>Roseobacteraceae</taxon>
        <taxon>Lentibacter</taxon>
    </lineage>
</organism>
<dbReference type="CDD" id="cd02440">
    <property type="entry name" value="AdoMet_MTases"/>
    <property type="match status" value="1"/>
</dbReference>
<dbReference type="GO" id="GO:0032259">
    <property type="term" value="P:methylation"/>
    <property type="evidence" value="ECO:0007669"/>
    <property type="project" value="UniProtKB-KW"/>
</dbReference>
<accession>A0A1H3LTP1</accession>
<evidence type="ECO:0000313" key="3">
    <source>
        <dbReference type="Proteomes" id="UP000199026"/>
    </source>
</evidence>
<dbReference type="InterPro" id="IPR041698">
    <property type="entry name" value="Methyltransf_25"/>
</dbReference>
<dbReference type="RefSeq" id="WP_089892023.1">
    <property type="nucleotide sequence ID" value="NZ_CALJFH010000013.1"/>
</dbReference>
<feature type="domain" description="Methyltransferase" evidence="1">
    <location>
        <begin position="60"/>
        <end position="147"/>
    </location>
</feature>
<dbReference type="STRING" id="576131.SAMN05444486_103126"/>
<sequence>MSQDEPDLDAAYGLKTPDDSKRLYAAWAKTYDAGFAARMDYCLPERVVQAFVECRPRGPVLDIGAGTGLVGAHLAAADLGPVDGVDISQEMLDVAAERGVYRRLFIGDMAARLDVADGTYQSVVSSGTFTTGHVGPEALDEVLRVAATGAQIAISVSKAHFEAAGFAKTFAKLEGQITALELKTVRIYGDKAEGDHALDEGYMALFGRR</sequence>
<dbReference type="SUPFAM" id="SSF53335">
    <property type="entry name" value="S-adenosyl-L-methionine-dependent methyltransferases"/>
    <property type="match status" value="1"/>
</dbReference>
<dbReference type="Gene3D" id="3.40.50.150">
    <property type="entry name" value="Vaccinia Virus protein VP39"/>
    <property type="match status" value="1"/>
</dbReference>
<protein>
    <submittedName>
        <fullName evidence="2">Methyltransferase domain-containing protein</fullName>
    </submittedName>
</protein>
<dbReference type="InterPro" id="IPR029063">
    <property type="entry name" value="SAM-dependent_MTases_sf"/>
</dbReference>
<keyword evidence="3" id="KW-1185">Reference proteome</keyword>